<gene>
    <name evidence="3" type="ORF">ABID56_000216</name>
</gene>
<evidence type="ECO:0000256" key="2">
    <source>
        <dbReference type="SAM" id="Phobius"/>
    </source>
</evidence>
<keyword evidence="4" id="KW-1185">Reference proteome</keyword>
<keyword evidence="1" id="KW-0175">Coiled coil</keyword>
<reference evidence="3 4" key="1">
    <citation type="submission" date="2024-06" db="EMBL/GenBank/DDBJ databases">
        <title>Genomic Encyclopedia of Type Strains, Phase IV (KMG-IV): sequencing the most valuable type-strain genomes for metagenomic binning, comparative biology and taxonomic classification.</title>
        <authorList>
            <person name="Goeker M."/>
        </authorList>
    </citation>
    <scope>NUCLEOTIDE SEQUENCE [LARGE SCALE GENOMIC DNA]</scope>
    <source>
        <strain evidence="3 4">DSM 23520</strain>
    </source>
</reference>
<keyword evidence="2" id="KW-0812">Transmembrane</keyword>
<dbReference type="SUPFAM" id="SSF90257">
    <property type="entry name" value="Myosin rod fragments"/>
    <property type="match status" value="1"/>
</dbReference>
<dbReference type="Gene3D" id="1.20.5.340">
    <property type="match status" value="1"/>
</dbReference>
<organism evidence="3 4">
    <name type="scientific">Alkalibacillus flavidus</name>
    <dbReference type="NCBI Taxonomy" id="546021"/>
    <lineage>
        <taxon>Bacteria</taxon>
        <taxon>Bacillati</taxon>
        <taxon>Bacillota</taxon>
        <taxon>Bacilli</taxon>
        <taxon>Bacillales</taxon>
        <taxon>Bacillaceae</taxon>
        <taxon>Alkalibacillus</taxon>
    </lineage>
</organism>
<proteinExistence type="predicted"/>
<accession>A0ABV2KRD3</accession>
<dbReference type="SUPFAM" id="SSF158791">
    <property type="entry name" value="MgtE N-terminal domain-like"/>
    <property type="match status" value="1"/>
</dbReference>
<evidence type="ECO:0000256" key="1">
    <source>
        <dbReference type="SAM" id="Coils"/>
    </source>
</evidence>
<keyword evidence="3" id="KW-0282">Flagellum</keyword>
<dbReference type="Proteomes" id="UP001549167">
    <property type="component" value="Unassembled WGS sequence"/>
</dbReference>
<feature type="transmembrane region" description="Helical" evidence="2">
    <location>
        <begin position="15"/>
        <end position="40"/>
    </location>
</feature>
<name>A0ABV2KRD3_9BACI</name>
<dbReference type="EMBL" id="JBEPMX010000001">
    <property type="protein sequence ID" value="MET3682137.1"/>
    <property type="molecule type" value="Genomic_DNA"/>
</dbReference>
<sequence length="193" mass="21463">MATGQNKENASKLQWFLFVIVIPIIFAVTLVLIIATFAGVNPIEKAREYGSQMPIVNSFVTSPEEENYEEQLANYEATVQDQEATISEQEATINSQTQEIEELNAQIAQLQEQLEEDQNDQASRDETVSRLTRSFSEMDATRAAEVMTEMEQAVVLDVLAQMNDTARGSILAEMDPELAANLSNALVQRSNAE</sequence>
<dbReference type="RefSeq" id="WP_354218549.1">
    <property type="nucleotide sequence ID" value="NZ_JBEPMX010000001.1"/>
</dbReference>
<protein>
    <submittedName>
        <fullName evidence="3">Flagellar motility protein MotE (MotC chaperone)</fullName>
    </submittedName>
</protein>
<feature type="coiled-coil region" evidence="1">
    <location>
        <begin position="65"/>
        <end position="120"/>
    </location>
</feature>
<keyword evidence="2" id="KW-1133">Transmembrane helix</keyword>
<evidence type="ECO:0000313" key="4">
    <source>
        <dbReference type="Proteomes" id="UP001549167"/>
    </source>
</evidence>
<evidence type="ECO:0000313" key="3">
    <source>
        <dbReference type="EMBL" id="MET3682137.1"/>
    </source>
</evidence>
<comment type="caution">
    <text evidence="3">The sequence shown here is derived from an EMBL/GenBank/DDBJ whole genome shotgun (WGS) entry which is preliminary data.</text>
</comment>
<keyword evidence="3" id="KW-0969">Cilium</keyword>
<keyword evidence="2" id="KW-0472">Membrane</keyword>
<keyword evidence="3" id="KW-0966">Cell projection</keyword>